<dbReference type="AlphaFoldDB" id="A0A850ET84"/>
<dbReference type="SUPFAM" id="SSF55729">
    <property type="entry name" value="Acyl-CoA N-acyltransferases (Nat)"/>
    <property type="match status" value="1"/>
</dbReference>
<dbReference type="Proteomes" id="UP000564806">
    <property type="component" value="Unassembled WGS sequence"/>
</dbReference>
<dbReference type="Pfam" id="PF00583">
    <property type="entry name" value="Acetyltransf_1"/>
    <property type="match status" value="1"/>
</dbReference>
<feature type="domain" description="N-acetyltransferase" evidence="1">
    <location>
        <begin position="32"/>
        <end position="176"/>
    </location>
</feature>
<dbReference type="Gene3D" id="3.40.630.30">
    <property type="match status" value="1"/>
</dbReference>
<evidence type="ECO:0000313" key="3">
    <source>
        <dbReference type="Proteomes" id="UP000564806"/>
    </source>
</evidence>
<organism evidence="2 3">
    <name type="scientific">Paenibacillus agri</name>
    <dbReference type="NCBI Taxonomy" id="2744309"/>
    <lineage>
        <taxon>Bacteria</taxon>
        <taxon>Bacillati</taxon>
        <taxon>Bacillota</taxon>
        <taxon>Bacilli</taxon>
        <taxon>Bacillales</taxon>
        <taxon>Paenibacillaceae</taxon>
        <taxon>Paenibacillus</taxon>
    </lineage>
</organism>
<keyword evidence="2" id="KW-0808">Transferase</keyword>
<proteinExistence type="predicted"/>
<evidence type="ECO:0000259" key="1">
    <source>
        <dbReference type="PROSITE" id="PS51186"/>
    </source>
</evidence>
<dbReference type="GO" id="GO:0016747">
    <property type="term" value="F:acyltransferase activity, transferring groups other than amino-acyl groups"/>
    <property type="evidence" value="ECO:0007669"/>
    <property type="project" value="InterPro"/>
</dbReference>
<reference evidence="2" key="1">
    <citation type="submission" date="2020-06" db="EMBL/GenBank/DDBJ databases">
        <title>Paenibacillus sp. nov., isolated from soil.</title>
        <authorList>
            <person name="Seo Y.L."/>
        </authorList>
    </citation>
    <scope>NUCLEOTIDE SEQUENCE [LARGE SCALE GENOMIC DNA]</scope>
    <source>
        <strain evidence="2">JW14</strain>
    </source>
</reference>
<keyword evidence="3" id="KW-1185">Reference proteome</keyword>
<evidence type="ECO:0000313" key="2">
    <source>
        <dbReference type="EMBL" id="NUU64393.1"/>
    </source>
</evidence>
<sequence>MEVHSSPEWAVSLKEKLERARHGLRDRLYSGVQLSPIDHSNWYACTQLEVTAEQKEVFPVPAVYWLAESAYCGFTPLAIYADAQLVGLAVYAVDPKDGAYWIMAYMIHHKFQHRGLGTAGMRALLRTIQEKHACDKIILGHRAENEVASRMYVSLGFAEISRNEGEVIRELRFMADSR</sequence>
<protein>
    <submittedName>
        <fullName evidence="2">GNAT family N-acetyltransferase</fullName>
    </submittedName>
</protein>
<dbReference type="PROSITE" id="PS51186">
    <property type="entry name" value="GNAT"/>
    <property type="match status" value="1"/>
</dbReference>
<comment type="caution">
    <text evidence="2">The sequence shown here is derived from an EMBL/GenBank/DDBJ whole genome shotgun (WGS) entry which is preliminary data.</text>
</comment>
<dbReference type="CDD" id="cd04301">
    <property type="entry name" value="NAT_SF"/>
    <property type="match status" value="1"/>
</dbReference>
<dbReference type="EMBL" id="JABWCS010000221">
    <property type="protein sequence ID" value="NUU64393.1"/>
    <property type="molecule type" value="Genomic_DNA"/>
</dbReference>
<accession>A0A850ET84</accession>
<gene>
    <name evidence="2" type="ORF">HPT30_28965</name>
</gene>
<name>A0A850ET84_9BACL</name>
<dbReference type="InterPro" id="IPR016181">
    <property type="entry name" value="Acyl_CoA_acyltransferase"/>
</dbReference>
<dbReference type="InterPro" id="IPR000182">
    <property type="entry name" value="GNAT_dom"/>
</dbReference>